<gene>
    <name evidence="1" type="ORF">J2S17_003631</name>
</gene>
<proteinExistence type="predicted"/>
<reference evidence="1 2" key="1">
    <citation type="submission" date="2023-07" db="EMBL/GenBank/DDBJ databases">
        <title>Genomic Encyclopedia of Type Strains, Phase IV (KMG-IV): sequencing the most valuable type-strain genomes for metagenomic binning, comparative biology and taxonomic classification.</title>
        <authorList>
            <person name="Goeker M."/>
        </authorList>
    </citation>
    <scope>NUCLEOTIDE SEQUENCE [LARGE SCALE GENOMIC DNA]</scope>
    <source>
        <strain evidence="1 2">DSM 23494</strain>
    </source>
</reference>
<dbReference type="Proteomes" id="UP001238088">
    <property type="component" value="Unassembled WGS sequence"/>
</dbReference>
<protein>
    <recommendedName>
        <fullName evidence="3">HNH endonuclease</fullName>
    </recommendedName>
</protein>
<dbReference type="EMBL" id="JAUSUB010000016">
    <property type="protein sequence ID" value="MDQ0271743.1"/>
    <property type="molecule type" value="Genomic_DNA"/>
</dbReference>
<evidence type="ECO:0008006" key="3">
    <source>
        <dbReference type="Google" id="ProtNLM"/>
    </source>
</evidence>
<comment type="caution">
    <text evidence="1">The sequence shown here is derived from an EMBL/GenBank/DDBJ whole genome shotgun (WGS) entry which is preliminary data.</text>
</comment>
<evidence type="ECO:0000313" key="1">
    <source>
        <dbReference type="EMBL" id="MDQ0271743.1"/>
    </source>
</evidence>
<evidence type="ECO:0000313" key="2">
    <source>
        <dbReference type="Proteomes" id="UP001238088"/>
    </source>
</evidence>
<organism evidence="1 2">
    <name type="scientific">Cytobacillus purgationiresistens</name>
    <dbReference type="NCBI Taxonomy" id="863449"/>
    <lineage>
        <taxon>Bacteria</taxon>
        <taxon>Bacillati</taxon>
        <taxon>Bacillota</taxon>
        <taxon>Bacilli</taxon>
        <taxon>Bacillales</taxon>
        <taxon>Bacillaceae</taxon>
        <taxon>Cytobacillus</taxon>
    </lineage>
</organism>
<sequence length="334" mass="38819">MIVVDLCEACKASGIIVEETSDDNNQPYKLCLQCHDRLLKRSLKPLEWYNLSVVHSTNRFLLHDDFYDEDGEASQPEEDVIVTDKDKAPTLDDIKNNLELLIDFSITRWFLEDDVVKAFKEYDNLTILKSVKSRFNESENYEIKTRMLEIVTDVLGTSASSWVRDLWDNYDKELLYPISWATSSSIPIEEGLNNVFNKLESIKEKELPIVAFGSLYRFRSEIILEWMEANCTIYNENWGRLAALCFPTWDRMKMWLIKGRPLSLIALDTMANCFIRGGDPVVQQFSPKILGTEKNEVEPILFDYYQQDSVPRAKMKVARIMENKEEIFQSNETS</sequence>
<name>A0ABU0AMY2_9BACI</name>
<accession>A0ABU0AMY2</accession>
<dbReference type="RefSeq" id="WP_307477069.1">
    <property type="nucleotide sequence ID" value="NZ_JAUSUB010000016.1"/>
</dbReference>
<keyword evidence="2" id="KW-1185">Reference proteome</keyword>